<evidence type="ECO:0000256" key="3">
    <source>
        <dbReference type="ARBA" id="ARBA00022729"/>
    </source>
</evidence>
<sequence length="1635" mass="177382">MTKYTLINQFRARLFVFFLLISFFSNAQIIQVEIIGGAIVTDGSTVTINAGTSLDFRMTNVETGNCARLKIDDVDISNTTDFDITPNNPKDKIKPAHCNGDHDKDFEIENISGACTSTSTLVTIEIQNQPDFTFTVEVNSSPVISVFGGSPQTDIFNGATVTSDTDGTYFGVIDEGASVSRNYIISNTGSCALDISAISSSLSDFVVPPYVVQSDGATPSFFTASVDPGDYVILPVTFTGPVAGSGTLTSTISISNSDNTTFTFDVSAEMFDFNIPGPGGITADFRLWLKSTRGIVTSGSNITDWQDLGSNGKDATTVSGKEPTYLDTATDNINFNPVIKFENDGGATEQYMYNTSNGFYSQDIFIVMIPDATMTSASSGNTIFAGVSSGSAGDMTGIGFGNYSSEFTSETLSYNQDIPGGGSYNGEAEISSSYANAGIINVRNDAFSSPTGQEILYNSTVLTTSSVNDIAFANVGSAGPPILGSEYWIGRNFDVQGSLNGRIAEIFTFAERVTDTDRQKIESYLAIKYGITLGAATEAQKDYINSFDTSVWDISANTGYNYHVAGIGRDSISDLNQKQSKTLNLSNEITIGLNGIFTTNSANTNEFNEDGDFLVWGSNNAAYTAGGSNTVTIASGITTSLTRILRQWKIIESTEVSSDVENVFVSIPSAAFSSFALGTDEEYALIVADDDNFANGDIIDVIPLKSDGGSNLQTWYDFDGTKYFTFGKVSKLSDNHSVSIASGDYLVGEYALNLNIEAFTISAWVKSASSANTRTIMAKGSKLQLRLNSSDQVEVMVDDDVTPRFTSTMTLNDGNWHQITFVYKSGTIFLYIDGVLDKSEHDVEAPTPNFNRFSLGALYIDKNNISNPFLGEIDEVYVWDQELTQDQVRYLMNQEIERFDISGTDYVDGKIIPQAAASNEVPTIPWSNLKAYYDFNSFYGSTVEGLTDDRNFLRLKYLMKDKTIVDDQTIPVPYISAANGAWDTSATWSNNTDQVIPNSLSLDGSTSIDWNIVEISHDITSGDRDISLLGLTQTAGTLTIADPTDAQDETNSGQGLTISHYLELDGVIDLVGESQLIQTEGSIIDADSGGYIERDQQGTANGFNYNYWSSSVGPIGGNTVTRGTGVSSTNANHTISGVLNDGTISGLYQNLTFDSSAYASDGTPPPPGSARTISSYWLYKFYGPEDDYYAWESINEASSLLPGEGFTMKGTSGAVTISTQQNYVFQGLPNNGDITLELDKSSGDVERLIGNPYPSAIDATEFILDNMSTAVGGNNATGTVFNGALYFWDHFGEENTHVLEGYVGGYATRNLTGGAVAISNDSRINDNLTTGTKIPGENIPVNQGFFVSTALDGFNDEEGNPLVTVDGGDIIFKNSQRVFETEDGVTTLFLKSSKDKKSRDAGYSKQGNKPTIRLMYDSPLGYHRQIVLGENKNASNDFDLGYDAFMVDVSQEDMYWTFNNSKFVIQGVDNIDETQEFSLGLIVKEAGFIGIKIDALENIDSNLKLYIKDTSTDDIYPINDEVSFKMYLEAGSYDDRFKLVFQSKLSIVPLVDQVDIVPNELITYFDSESSEIHIINKNVVNIVDVSIYNILSQNIKTVTLNSLEDVSIPINTSESVYVIKISTEKGIVNKKIVLD</sequence>
<accession>A0ABT8W8Y2</accession>
<dbReference type="Gene3D" id="2.60.120.200">
    <property type="match status" value="1"/>
</dbReference>
<evidence type="ECO:0000256" key="1">
    <source>
        <dbReference type="ARBA" id="ARBA00001913"/>
    </source>
</evidence>
<evidence type="ECO:0000256" key="2">
    <source>
        <dbReference type="ARBA" id="ARBA00022723"/>
    </source>
</evidence>
<comment type="caution">
    <text evidence="8">The sequence shown here is derived from an EMBL/GenBank/DDBJ whole genome shotgun (WGS) entry which is preliminary data.</text>
</comment>
<organism evidence="8 9">
    <name type="scientific">Flavivirga aquimarina</name>
    <dbReference type="NCBI Taxonomy" id="2027862"/>
    <lineage>
        <taxon>Bacteria</taxon>
        <taxon>Pseudomonadati</taxon>
        <taxon>Bacteroidota</taxon>
        <taxon>Flavobacteriia</taxon>
        <taxon>Flavobacteriales</taxon>
        <taxon>Flavobacteriaceae</taxon>
        <taxon>Flavivirga</taxon>
    </lineage>
</organism>
<dbReference type="Proteomes" id="UP001176883">
    <property type="component" value="Unassembled WGS sequence"/>
</dbReference>
<comment type="cofactor">
    <cofactor evidence="1">
        <name>Ca(2+)</name>
        <dbReference type="ChEBI" id="CHEBI:29108"/>
    </cofactor>
</comment>
<protein>
    <submittedName>
        <fullName evidence="8">LamG-like jellyroll fold domain-containing protein</fullName>
    </submittedName>
</protein>
<dbReference type="PANTHER" id="PTHR19277">
    <property type="entry name" value="PENTRAXIN"/>
    <property type="match status" value="1"/>
</dbReference>
<dbReference type="InterPro" id="IPR058515">
    <property type="entry name" value="DUF8202"/>
</dbReference>
<dbReference type="PANTHER" id="PTHR19277:SF125">
    <property type="entry name" value="B6"/>
    <property type="match status" value="1"/>
</dbReference>
<keyword evidence="3" id="KW-0732">Signal</keyword>
<dbReference type="RefSeq" id="WP_303277212.1">
    <property type="nucleotide sequence ID" value="NZ_JAUOEK010000074.1"/>
</dbReference>
<dbReference type="InterPro" id="IPR051360">
    <property type="entry name" value="Neuronal_Pentraxin_Related"/>
</dbReference>
<feature type="domain" description="LamG-like jellyroll fold" evidence="7">
    <location>
        <begin position="757"/>
        <end position="886"/>
    </location>
</feature>
<dbReference type="SUPFAM" id="SSF49899">
    <property type="entry name" value="Concanavalin A-like lectins/glucanases"/>
    <property type="match status" value="1"/>
</dbReference>
<dbReference type="InterPro" id="IPR006558">
    <property type="entry name" value="LamG-like"/>
</dbReference>
<evidence type="ECO:0000259" key="6">
    <source>
        <dbReference type="SMART" id="SM00282"/>
    </source>
</evidence>
<dbReference type="InterPro" id="IPR013320">
    <property type="entry name" value="ConA-like_dom_sf"/>
</dbReference>
<evidence type="ECO:0000313" key="9">
    <source>
        <dbReference type="Proteomes" id="UP001176883"/>
    </source>
</evidence>
<reference evidence="8" key="1">
    <citation type="submission" date="2023-07" db="EMBL/GenBank/DDBJ databases">
        <title>Two novel species in the genus Flavivirga.</title>
        <authorList>
            <person name="Kwon K."/>
        </authorList>
    </citation>
    <scope>NUCLEOTIDE SEQUENCE</scope>
    <source>
        <strain evidence="8">KCTC 52353</strain>
    </source>
</reference>
<dbReference type="Pfam" id="PF26628">
    <property type="entry name" value="DUF8202"/>
    <property type="match status" value="1"/>
</dbReference>
<dbReference type="Gene3D" id="2.60.40.10">
    <property type="entry name" value="Immunoglobulins"/>
    <property type="match status" value="1"/>
</dbReference>
<proteinExistence type="predicted"/>
<dbReference type="EMBL" id="JAUOEK010000074">
    <property type="protein sequence ID" value="MDO5969517.1"/>
    <property type="molecule type" value="Genomic_DNA"/>
</dbReference>
<dbReference type="SMART" id="SM00282">
    <property type="entry name" value="LamG"/>
    <property type="match status" value="1"/>
</dbReference>
<evidence type="ECO:0000313" key="8">
    <source>
        <dbReference type="EMBL" id="MDO5969517.1"/>
    </source>
</evidence>
<feature type="domain" description="Laminin G" evidence="6">
    <location>
        <begin position="757"/>
        <end position="881"/>
    </location>
</feature>
<gene>
    <name evidence="8" type="ORF">Q4Q35_06840</name>
</gene>
<evidence type="ECO:0000256" key="5">
    <source>
        <dbReference type="ARBA" id="ARBA00023157"/>
    </source>
</evidence>
<dbReference type="InterPro" id="IPR013783">
    <property type="entry name" value="Ig-like_fold"/>
</dbReference>
<keyword evidence="4" id="KW-0106">Calcium</keyword>
<keyword evidence="5" id="KW-1015">Disulfide bond</keyword>
<name>A0ABT8W8Y2_9FLAO</name>
<dbReference type="InterPro" id="IPR001791">
    <property type="entry name" value="Laminin_G"/>
</dbReference>
<keyword evidence="9" id="KW-1185">Reference proteome</keyword>
<dbReference type="Pfam" id="PF13385">
    <property type="entry name" value="Laminin_G_3"/>
    <property type="match status" value="1"/>
</dbReference>
<evidence type="ECO:0000256" key="4">
    <source>
        <dbReference type="ARBA" id="ARBA00022837"/>
    </source>
</evidence>
<keyword evidence="2" id="KW-0479">Metal-binding</keyword>
<dbReference type="SMART" id="SM00560">
    <property type="entry name" value="LamGL"/>
    <property type="match status" value="1"/>
</dbReference>
<evidence type="ECO:0000259" key="7">
    <source>
        <dbReference type="SMART" id="SM00560"/>
    </source>
</evidence>